<evidence type="ECO:0000259" key="9">
    <source>
        <dbReference type="Pfam" id="PF04535"/>
    </source>
</evidence>
<protein>
    <recommendedName>
        <fullName evidence="7">CASP-like protein</fullName>
    </recommendedName>
</protein>
<evidence type="ECO:0000313" key="11">
    <source>
        <dbReference type="Proteomes" id="UP001454036"/>
    </source>
</evidence>
<comment type="subunit">
    <text evidence="7">Homodimer and heterodimers.</text>
</comment>
<evidence type="ECO:0000256" key="6">
    <source>
        <dbReference type="ARBA" id="ARBA00023136"/>
    </source>
</evidence>
<dbReference type="PANTHER" id="PTHR36488:SF12">
    <property type="entry name" value="CASP-LIKE PROTEIN"/>
    <property type="match status" value="1"/>
</dbReference>
<keyword evidence="6 7" id="KW-0472">Membrane</keyword>
<dbReference type="PANTHER" id="PTHR36488">
    <property type="entry name" value="CASP-LIKE PROTEIN 1U1"/>
    <property type="match status" value="1"/>
</dbReference>
<keyword evidence="11" id="KW-1185">Reference proteome</keyword>
<comment type="caution">
    <text evidence="7">Lacks conserved residue(s) required for the propagation of feature annotation.</text>
</comment>
<evidence type="ECO:0000256" key="1">
    <source>
        <dbReference type="ARBA" id="ARBA00004651"/>
    </source>
</evidence>
<evidence type="ECO:0000256" key="2">
    <source>
        <dbReference type="ARBA" id="ARBA00007651"/>
    </source>
</evidence>
<organism evidence="10 11">
    <name type="scientific">Lithospermum erythrorhizon</name>
    <name type="common">Purple gromwell</name>
    <name type="synonym">Lithospermum officinale var. erythrorhizon</name>
    <dbReference type="NCBI Taxonomy" id="34254"/>
    <lineage>
        <taxon>Eukaryota</taxon>
        <taxon>Viridiplantae</taxon>
        <taxon>Streptophyta</taxon>
        <taxon>Embryophyta</taxon>
        <taxon>Tracheophyta</taxon>
        <taxon>Spermatophyta</taxon>
        <taxon>Magnoliopsida</taxon>
        <taxon>eudicotyledons</taxon>
        <taxon>Gunneridae</taxon>
        <taxon>Pentapetalae</taxon>
        <taxon>asterids</taxon>
        <taxon>lamiids</taxon>
        <taxon>Boraginales</taxon>
        <taxon>Boraginaceae</taxon>
        <taxon>Boraginoideae</taxon>
        <taxon>Lithospermeae</taxon>
        <taxon>Lithospermum</taxon>
    </lineage>
</organism>
<feature type="domain" description="Casparian strip membrane protein" evidence="9">
    <location>
        <begin position="27"/>
        <end position="172"/>
    </location>
</feature>
<evidence type="ECO:0000313" key="10">
    <source>
        <dbReference type="EMBL" id="GAA0163103.1"/>
    </source>
</evidence>
<dbReference type="Pfam" id="PF04535">
    <property type="entry name" value="CASP_dom"/>
    <property type="match status" value="1"/>
</dbReference>
<comment type="caution">
    <text evidence="10">The sequence shown here is derived from an EMBL/GenBank/DDBJ whole genome shotgun (WGS) entry which is preliminary data.</text>
</comment>
<dbReference type="Proteomes" id="UP001454036">
    <property type="component" value="Unassembled WGS sequence"/>
</dbReference>
<evidence type="ECO:0000256" key="3">
    <source>
        <dbReference type="ARBA" id="ARBA00022475"/>
    </source>
</evidence>
<dbReference type="EMBL" id="BAABME010004658">
    <property type="protein sequence ID" value="GAA0163103.1"/>
    <property type="molecule type" value="Genomic_DNA"/>
</dbReference>
<gene>
    <name evidence="10" type="ORF">LIER_19055</name>
</gene>
<evidence type="ECO:0000256" key="8">
    <source>
        <dbReference type="SAM" id="MobiDB-lite"/>
    </source>
</evidence>
<accession>A0AAV3QHI1</accession>
<feature type="region of interest" description="Disordered" evidence="8">
    <location>
        <begin position="1"/>
        <end position="25"/>
    </location>
</feature>
<feature type="transmembrane region" description="Helical" evidence="7">
    <location>
        <begin position="112"/>
        <end position="139"/>
    </location>
</feature>
<feature type="transmembrane region" description="Helical" evidence="7">
    <location>
        <begin position="166"/>
        <end position="187"/>
    </location>
</feature>
<dbReference type="InterPro" id="IPR006702">
    <property type="entry name" value="CASP_dom"/>
</dbReference>
<comment type="similarity">
    <text evidence="2 7">Belongs to the Casparian strip membrane proteins (CASP) family.</text>
</comment>
<dbReference type="InterPro" id="IPR006459">
    <property type="entry name" value="CASP/CASPL"/>
</dbReference>
<reference evidence="10 11" key="1">
    <citation type="submission" date="2024-01" db="EMBL/GenBank/DDBJ databases">
        <title>The complete chloroplast genome sequence of Lithospermum erythrorhizon: insights into the phylogenetic relationship among Boraginaceae species and the maternal lineages of purple gromwells.</title>
        <authorList>
            <person name="Okada T."/>
            <person name="Watanabe K."/>
        </authorList>
    </citation>
    <scope>NUCLEOTIDE SEQUENCE [LARGE SCALE GENOMIC DNA]</scope>
</reference>
<name>A0AAV3QHI1_LITER</name>
<dbReference type="AlphaFoldDB" id="A0AAV3QHI1"/>
<evidence type="ECO:0000256" key="5">
    <source>
        <dbReference type="ARBA" id="ARBA00022989"/>
    </source>
</evidence>
<keyword evidence="3 7" id="KW-1003">Cell membrane</keyword>
<comment type="subcellular location">
    <subcellularLocation>
        <location evidence="1 7">Cell membrane</location>
        <topology evidence="1 7">Multi-pass membrane protein</topology>
    </subcellularLocation>
</comment>
<dbReference type="GO" id="GO:0005886">
    <property type="term" value="C:plasma membrane"/>
    <property type="evidence" value="ECO:0007669"/>
    <property type="project" value="UniProtKB-SubCell"/>
</dbReference>
<dbReference type="NCBIfam" id="TIGR01569">
    <property type="entry name" value="A_tha_TIGR01569"/>
    <property type="match status" value="1"/>
</dbReference>
<proteinExistence type="inferred from homology"/>
<evidence type="ECO:0000256" key="4">
    <source>
        <dbReference type="ARBA" id="ARBA00022692"/>
    </source>
</evidence>
<feature type="transmembrane region" description="Helical" evidence="7">
    <location>
        <begin position="77"/>
        <end position="100"/>
    </location>
</feature>
<sequence>MPGEKEAGEAPKDSLIPPEEEAKGPGRGLSIGDFALRIVAAISSIASAVAMAKTHQSLPSFTQFISFRAEYKDLPTFQFFVVVNGIISAYLVISMLISIFHIVKPGANFTRMILLICDTVMLVLLTAGASAAAAIVHLAHKGNTRANWYAICHQHNSFCERSTGSLVGSFIADLVMLLLVIFSAVSIA</sequence>
<feature type="compositionally biased region" description="Basic and acidic residues" evidence="8">
    <location>
        <begin position="1"/>
        <end position="12"/>
    </location>
</feature>
<evidence type="ECO:0000256" key="7">
    <source>
        <dbReference type="RuleBase" id="RU361233"/>
    </source>
</evidence>
<dbReference type="InterPro" id="IPR044173">
    <property type="entry name" value="CASPL"/>
</dbReference>
<keyword evidence="5 7" id="KW-1133">Transmembrane helix</keyword>
<keyword evidence="4 7" id="KW-0812">Transmembrane</keyword>